<feature type="domain" description="NADH:flavin oxidoreductase/NADH oxidase N-terminal" evidence="6">
    <location>
        <begin position="200"/>
        <end position="372"/>
    </location>
</feature>
<dbReference type="InterPro" id="IPR013785">
    <property type="entry name" value="Aldolase_TIM"/>
</dbReference>
<keyword evidence="4" id="KW-0521">NADP</keyword>
<dbReference type="InterPro" id="IPR044152">
    <property type="entry name" value="YqjM-like"/>
</dbReference>
<keyword evidence="5" id="KW-0560">Oxidoreductase</keyword>
<evidence type="ECO:0000256" key="5">
    <source>
        <dbReference type="ARBA" id="ARBA00023002"/>
    </source>
</evidence>
<dbReference type="Gene3D" id="3.20.20.70">
    <property type="entry name" value="Aldolase class I"/>
    <property type="match status" value="2"/>
</dbReference>
<dbReference type="VEuPathDB" id="FungiDB:ASPFODRAFT_38560"/>
<proteinExistence type="predicted"/>
<feature type="domain" description="NADH:flavin oxidoreductase/NADH oxidase N-terminal" evidence="6">
    <location>
        <begin position="50"/>
        <end position="155"/>
    </location>
</feature>
<evidence type="ECO:0000259" key="6">
    <source>
        <dbReference type="Pfam" id="PF00724"/>
    </source>
</evidence>
<keyword evidence="3" id="KW-0288">FMN</keyword>
<reference evidence="8" key="1">
    <citation type="journal article" date="2017" name="Genome Biol.">
        <title>Comparative genomics reveals high biological diversity and specific adaptations in the industrially and medically important fungal genus Aspergillus.</title>
        <authorList>
            <person name="de Vries R.P."/>
            <person name="Riley R."/>
            <person name="Wiebenga A."/>
            <person name="Aguilar-Osorio G."/>
            <person name="Amillis S."/>
            <person name="Uchima C.A."/>
            <person name="Anderluh G."/>
            <person name="Asadollahi M."/>
            <person name="Askin M."/>
            <person name="Barry K."/>
            <person name="Battaglia E."/>
            <person name="Bayram O."/>
            <person name="Benocci T."/>
            <person name="Braus-Stromeyer S.A."/>
            <person name="Caldana C."/>
            <person name="Canovas D."/>
            <person name="Cerqueira G.C."/>
            <person name="Chen F."/>
            <person name="Chen W."/>
            <person name="Choi C."/>
            <person name="Clum A."/>
            <person name="Dos Santos R.A."/>
            <person name="Damasio A.R."/>
            <person name="Diallinas G."/>
            <person name="Emri T."/>
            <person name="Fekete E."/>
            <person name="Flipphi M."/>
            <person name="Freyberg S."/>
            <person name="Gallo A."/>
            <person name="Gournas C."/>
            <person name="Habgood R."/>
            <person name="Hainaut M."/>
            <person name="Harispe M.L."/>
            <person name="Henrissat B."/>
            <person name="Hilden K.S."/>
            <person name="Hope R."/>
            <person name="Hossain A."/>
            <person name="Karabika E."/>
            <person name="Karaffa L."/>
            <person name="Karanyi Z."/>
            <person name="Krasevec N."/>
            <person name="Kuo A."/>
            <person name="Kusch H."/>
            <person name="LaButti K."/>
            <person name="Lagendijk E.L."/>
            <person name="Lapidus A."/>
            <person name="Levasseur A."/>
            <person name="Lindquist E."/>
            <person name="Lipzen A."/>
            <person name="Logrieco A.F."/>
            <person name="MacCabe A."/>
            <person name="Maekelae M.R."/>
            <person name="Malavazi I."/>
            <person name="Melin P."/>
            <person name="Meyer V."/>
            <person name="Mielnichuk N."/>
            <person name="Miskei M."/>
            <person name="Molnar A.P."/>
            <person name="Mule G."/>
            <person name="Ngan C.Y."/>
            <person name="Orejas M."/>
            <person name="Orosz E."/>
            <person name="Ouedraogo J.P."/>
            <person name="Overkamp K.M."/>
            <person name="Park H.-S."/>
            <person name="Perrone G."/>
            <person name="Piumi F."/>
            <person name="Punt P.J."/>
            <person name="Ram A.F."/>
            <person name="Ramon A."/>
            <person name="Rauscher S."/>
            <person name="Record E."/>
            <person name="Riano-Pachon D.M."/>
            <person name="Robert V."/>
            <person name="Roehrig J."/>
            <person name="Ruller R."/>
            <person name="Salamov A."/>
            <person name="Salih N.S."/>
            <person name="Samson R.A."/>
            <person name="Sandor E."/>
            <person name="Sanguinetti M."/>
            <person name="Schuetze T."/>
            <person name="Sepcic K."/>
            <person name="Shelest E."/>
            <person name="Sherlock G."/>
            <person name="Sophianopoulou V."/>
            <person name="Squina F.M."/>
            <person name="Sun H."/>
            <person name="Susca A."/>
            <person name="Todd R.B."/>
            <person name="Tsang A."/>
            <person name="Unkles S.E."/>
            <person name="van de Wiele N."/>
            <person name="van Rossen-Uffink D."/>
            <person name="Oliveira J.V."/>
            <person name="Vesth T.C."/>
            <person name="Visser J."/>
            <person name="Yu J.-H."/>
            <person name="Zhou M."/>
            <person name="Andersen M.R."/>
            <person name="Archer D.B."/>
            <person name="Baker S.E."/>
            <person name="Benoit I."/>
            <person name="Brakhage A.A."/>
            <person name="Braus G.H."/>
            <person name="Fischer R."/>
            <person name="Frisvad J.C."/>
            <person name="Goldman G.H."/>
            <person name="Houbraken J."/>
            <person name="Oakley B."/>
            <person name="Pocsi I."/>
            <person name="Scazzocchio C."/>
            <person name="Seiboth B."/>
            <person name="vanKuyk P.A."/>
            <person name="Wortman J."/>
            <person name="Dyer P.S."/>
            <person name="Grigoriev I.V."/>
        </authorList>
    </citation>
    <scope>NUCLEOTIDE SEQUENCE [LARGE SCALE GENOMIC DNA]</scope>
    <source>
        <strain evidence="8">CBS 106.47</strain>
    </source>
</reference>
<dbReference type="Pfam" id="PF00724">
    <property type="entry name" value="Oxidored_FMN"/>
    <property type="match status" value="2"/>
</dbReference>
<sequence>MPSRYLNADESEIVEIANELASGIPYFTPKQTPTAGTALVPASQDPNTPKLFTPLRIRGIELQNRILLSPLCQYSAEDGHHTDWHFAHLGGIISRGPGLSFVEATAVTDNGRITPEDSCLWKDSQIGPLMRIVDFAHSQGQLIGIQLSHAGRKASTVAPWLSMNRGPGAPAKSVNGIDHDGFAPKMFRHMTPLDFPRKAIEIHGAHGYIIHEFLSPISNKRTDEYGGSFENRIRLALELVDISRQHMTPNMPLFFRVSGTEWLEHLENEPSWDASQTVQLAEVLVEHGVDVLDVSSGGNDPRQRIKGGPAYQSPYAFQVKEALGDRLLVASVGAITSGPQANDLLNAGLDMVPIGRMFQKNPGLVWTFAEELDVDVKAAHQIHWGFAGKRRHR</sequence>
<evidence type="ECO:0000256" key="4">
    <source>
        <dbReference type="ARBA" id="ARBA00022857"/>
    </source>
</evidence>
<dbReference type="OrthoDB" id="72788at2759"/>
<organism evidence="7 8">
    <name type="scientific">Aspergillus luchuensis (strain CBS 106.47)</name>
    <dbReference type="NCBI Taxonomy" id="1137211"/>
    <lineage>
        <taxon>Eukaryota</taxon>
        <taxon>Fungi</taxon>
        <taxon>Dikarya</taxon>
        <taxon>Ascomycota</taxon>
        <taxon>Pezizomycotina</taxon>
        <taxon>Eurotiomycetes</taxon>
        <taxon>Eurotiomycetidae</taxon>
        <taxon>Eurotiales</taxon>
        <taxon>Aspergillaceae</taxon>
        <taxon>Aspergillus</taxon>
        <taxon>Aspergillus subgen. Circumdati</taxon>
    </lineage>
</organism>
<name>A0A1M3SYS4_ASPLC</name>
<protein>
    <recommendedName>
        <fullName evidence="6">NADH:flavin oxidoreductase/NADH oxidase N-terminal domain-containing protein</fullName>
    </recommendedName>
</protein>
<dbReference type="AlphaFoldDB" id="A0A1M3SYS4"/>
<evidence type="ECO:0000256" key="3">
    <source>
        <dbReference type="ARBA" id="ARBA00022643"/>
    </source>
</evidence>
<dbReference type="PANTHER" id="PTHR43303">
    <property type="entry name" value="NADPH DEHYDROGENASE C23G7.10C-RELATED"/>
    <property type="match status" value="1"/>
</dbReference>
<evidence type="ECO:0000313" key="7">
    <source>
        <dbReference type="EMBL" id="OJZ79625.1"/>
    </source>
</evidence>
<dbReference type="EMBL" id="KV878282">
    <property type="protein sequence ID" value="OJZ79625.1"/>
    <property type="molecule type" value="Genomic_DNA"/>
</dbReference>
<accession>A0A1M3SYS4</accession>
<dbReference type="GO" id="GO:0003959">
    <property type="term" value="F:NADPH dehydrogenase activity"/>
    <property type="evidence" value="ECO:0007669"/>
    <property type="project" value="InterPro"/>
</dbReference>
<keyword evidence="2" id="KW-0285">Flavoprotein</keyword>
<dbReference type="GO" id="GO:0010181">
    <property type="term" value="F:FMN binding"/>
    <property type="evidence" value="ECO:0007669"/>
    <property type="project" value="InterPro"/>
</dbReference>
<dbReference type="PANTHER" id="PTHR43303:SF4">
    <property type="entry name" value="NADPH DEHYDROGENASE C23G7.10C-RELATED"/>
    <property type="match status" value="1"/>
</dbReference>
<dbReference type="InterPro" id="IPR001155">
    <property type="entry name" value="OxRdtase_FMN_N"/>
</dbReference>
<dbReference type="Proteomes" id="UP000184063">
    <property type="component" value="Unassembled WGS sequence"/>
</dbReference>
<comment type="cofactor">
    <cofactor evidence="1">
        <name>FMN</name>
        <dbReference type="ChEBI" id="CHEBI:58210"/>
    </cofactor>
</comment>
<evidence type="ECO:0000256" key="2">
    <source>
        <dbReference type="ARBA" id="ARBA00022630"/>
    </source>
</evidence>
<evidence type="ECO:0000313" key="8">
    <source>
        <dbReference type="Proteomes" id="UP000184063"/>
    </source>
</evidence>
<dbReference type="SUPFAM" id="SSF51395">
    <property type="entry name" value="FMN-linked oxidoreductases"/>
    <property type="match status" value="1"/>
</dbReference>
<evidence type="ECO:0000256" key="1">
    <source>
        <dbReference type="ARBA" id="ARBA00001917"/>
    </source>
</evidence>
<dbReference type="GO" id="GO:0050661">
    <property type="term" value="F:NADP binding"/>
    <property type="evidence" value="ECO:0007669"/>
    <property type="project" value="InterPro"/>
</dbReference>
<gene>
    <name evidence="7" type="ORF">ASPFODRAFT_38560</name>
</gene>